<dbReference type="PANTHER" id="PTHR33908:SF11">
    <property type="entry name" value="MEMBRANE PROTEIN"/>
    <property type="match status" value="1"/>
</dbReference>
<evidence type="ECO:0000256" key="7">
    <source>
        <dbReference type="ARBA" id="ARBA00023136"/>
    </source>
</evidence>
<keyword evidence="4 10" id="KW-0808">Transferase</keyword>
<evidence type="ECO:0000256" key="2">
    <source>
        <dbReference type="ARBA" id="ARBA00022475"/>
    </source>
</evidence>
<dbReference type="InterPro" id="IPR050297">
    <property type="entry name" value="LipidA_mod_glycosyltrf_83"/>
</dbReference>
<name>A0ABU8YMT4_9CYAN</name>
<feature type="domain" description="Glycosyltransferase RgtA/B/C/D-like" evidence="9">
    <location>
        <begin position="84"/>
        <end position="200"/>
    </location>
</feature>
<keyword evidence="11" id="KW-1185">Reference proteome</keyword>
<dbReference type="RefSeq" id="WP_340541454.1">
    <property type="nucleotide sequence ID" value="NZ_JBBLXS010000120.1"/>
</dbReference>
<gene>
    <name evidence="10" type="ORF">WMG39_11440</name>
</gene>
<protein>
    <submittedName>
        <fullName evidence="10">Glycosyltransferase family 39 protein</fullName>
        <ecNumber evidence="10">2.4.-.-</ecNumber>
    </submittedName>
</protein>
<comment type="subcellular location">
    <subcellularLocation>
        <location evidence="1">Cell membrane</location>
        <topology evidence="1">Multi-pass membrane protein</topology>
    </subcellularLocation>
</comment>
<evidence type="ECO:0000313" key="10">
    <source>
        <dbReference type="EMBL" id="MEK0185453.1"/>
    </source>
</evidence>
<dbReference type="Proteomes" id="UP001384579">
    <property type="component" value="Unassembled WGS sequence"/>
</dbReference>
<comment type="caution">
    <text evidence="10">The sequence shown here is derived from an EMBL/GenBank/DDBJ whole genome shotgun (WGS) entry which is preliminary data.</text>
</comment>
<keyword evidence="2" id="KW-1003">Cell membrane</keyword>
<feature type="transmembrane region" description="Helical" evidence="8">
    <location>
        <begin position="170"/>
        <end position="200"/>
    </location>
</feature>
<dbReference type="Pfam" id="PF13231">
    <property type="entry name" value="PMT_2"/>
    <property type="match status" value="1"/>
</dbReference>
<evidence type="ECO:0000256" key="3">
    <source>
        <dbReference type="ARBA" id="ARBA00022676"/>
    </source>
</evidence>
<feature type="transmembrane region" description="Helical" evidence="8">
    <location>
        <begin position="12"/>
        <end position="34"/>
    </location>
</feature>
<dbReference type="EC" id="2.4.-.-" evidence="10"/>
<evidence type="ECO:0000313" key="11">
    <source>
        <dbReference type="Proteomes" id="UP001384579"/>
    </source>
</evidence>
<feature type="transmembrane region" description="Helical" evidence="8">
    <location>
        <begin position="146"/>
        <end position="163"/>
    </location>
</feature>
<dbReference type="InterPro" id="IPR038731">
    <property type="entry name" value="RgtA/B/C-like"/>
</dbReference>
<feature type="non-terminal residue" evidence="10">
    <location>
        <position position="201"/>
    </location>
</feature>
<keyword evidence="3 10" id="KW-0328">Glycosyltransferase</keyword>
<organism evidence="10 11">
    <name type="scientific">Microcoleus anatoxicus PTRS2</name>
    <dbReference type="NCBI Taxonomy" id="2705321"/>
    <lineage>
        <taxon>Bacteria</taxon>
        <taxon>Bacillati</taxon>
        <taxon>Cyanobacteriota</taxon>
        <taxon>Cyanophyceae</taxon>
        <taxon>Oscillatoriophycideae</taxon>
        <taxon>Oscillatoriales</taxon>
        <taxon>Microcoleaceae</taxon>
        <taxon>Microcoleus</taxon>
        <taxon>Microcoleus anatoxicus</taxon>
    </lineage>
</organism>
<evidence type="ECO:0000259" key="9">
    <source>
        <dbReference type="Pfam" id="PF13231"/>
    </source>
</evidence>
<sequence length="201" mass="22596">MNNTKIYGFNFTIRGVLTIAFLLRCLLTSVVFAINHTSGAYTLDTESYLITARKLIESGQFANSVQPEIFRTPGYPLLLIPGILLGQQELVAIFIQIILSCFTIFLIYKIALAIWGESKIATFCALLYAVEPVSILWLTLLMPETLFTALITLFMYLLIKYFTERSWKNLLCAAITLAASIYVRPIGYYLPFLISAILLIG</sequence>
<evidence type="ECO:0000256" key="8">
    <source>
        <dbReference type="SAM" id="Phobius"/>
    </source>
</evidence>
<dbReference type="EMBL" id="JBBLXS010000120">
    <property type="protein sequence ID" value="MEK0185453.1"/>
    <property type="molecule type" value="Genomic_DNA"/>
</dbReference>
<feature type="transmembrane region" description="Helical" evidence="8">
    <location>
        <begin position="90"/>
        <end position="108"/>
    </location>
</feature>
<dbReference type="GO" id="GO:0016757">
    <property type="term" value="F:glycosyltransferase activity"/>
    <property type="evidence" value="ECO:0007669"/>
    <property type="project" value="UniProtKB-KW"/>
</dbReference>
<accession>A0ABU8YMT4</accession>
<reference evidence="10 11" key="1">
    <citation type="journal article" date="2020" name="Harmful Algae">
        <title>Molecular and morphological characterization of a novel dihydroanatoxin-a producing Microcoleus species (cyanobacteria) from the Russian River, California, USA.</title>
        <authorList>
            <person name="Conklin K.Y."/>
            <person name="Stancheva R."/>
            <person name="Otten T.G."/>
            <person name="Fadness R."/>
            <person name="Boyer G.L."/>
            <person name="Read B."/>
            <person name="Zhang X."/>
            <person name="Sheath R.G."/>
        </authorList>
    </citation>
    <scope>NUCLEOTIDE SEQUENCE [LARGE SCALE GENOMIC DNA]</scope>
    <source>
        <strain evidence="10 11">PTRS2</strain>
    </source>
</reference>
<proteinExistence type="predicted"/>
<keyword evidence="5 8" id="KW-0812">Transmembrane</keyword>
<evidence type="ECO:0000256" key="4">
    <source>
        <dbReference type="ARBA" id="ARBA00022679"/>
    </source>
</evidence>
<dbReference type="PANTHER" id="PTHR33908">
    <property type="entry name" value="MANNOSYLTRANSFERASE YKCB-RELATED"/>
    <property type="match status" value="1"/>
</dbReference>
<evidence type="ECO:0000256" key="1">
    <source>
        <dbReference type="ARBA" id="ARBA00004651"/>
    </source>
</evidence>
<evidence type="ECO:0000256" key="6">
    <source>
        <dbReference type="ARBA" id="ARBA00022989"/>
    </source>
</evidence>
<keyword evidence="6 8" id="KW-1133">Transmembrane helix</keyword>
<evidence type="ECO:0000256" key="5">
    <source>
        <dbReference type="ARBA" id="ARBA00022692"/>
    </source>
</evidence>
<keyword evidence="7 8" id="KW-0472">Membrane</keyword>